<keyword evidence="1" id="KW-1133">Transmembrane helix</keyword>
<evidence type="ECO:0000313" key="2">
    <source>
        <dbReference type="EMBL" id="RYV52266.1"/>
    </source>
</evidence>
<organism evidence="2 3">
    <name type="scientific">Pengzhenrongella frigida</name>
    <dbReference type="NCBI Taxonomy" id="1259133"/>
    <lineage>
        <taxon>Bacteria</taxon>
        <taxon>Bacillati</taxon>
        <taxon>Actinomycetota</taxon>
        <taxon>Actinomycetes</taxon>
        <taxon>Micrococcales</taxon>
        <taxon>Pengzhenrongella</taxon>
    </lineage>
</organism>
<dbReference type="AlphaFoldDB" id="A0A4Q5N2I2"/>
<accession>A0A4Q5N2I2</accession>
<keyword evidence="3" id="KW-1185">Reference proteome</keyword>
<gene>
    <name evidence="2" type="ORF">EUA98_04670</name>
</gene>
<comment type="caution">
    <text evidence="2">The sequence shown here is derived from an EMBL/GenBank/DDBJ whole genome shotgun (WGS) entry which is preliminary data.</text>
</comment>
<dbReference type="Proteomes" id="UP000293764">
    <property type="component" value="Unassembled WGS sequence"/>
</dbReference>
<feature type="transmembrane region" description="Helical" evidence="1">
    <location>
        <begin position="48"/>
        <end position="72"/>
    </location>
</feature>
<keyword evidence="1" id="KW-0472">Membrane</keyword>
<evidence type="ECO:0000256" key="1">
    <source>
        <dbReference type="SAM" id="Phobius"/>
    </source>
</evidence>
<sequence>MAWPMMSWPARATGRVIAWMANGWVMPSAASAATISGRMSKSAKDGLVAWTLLDAVLSGWMSVVVTLVPHVIASEDAARCLWLVDRDGSQTSRGAGLIAEVGRQPDVNIHCLGGQGTSRWAMRSRRPGNRCTPLCYPTGCGTGVTLVR</sequence>
<dbReference type="EMBL" id="SDWW01000007">
    <property type="protein sequence ID" value="RYV52266.1"/>
    <property type="molecule type" value="Genomic_DNA"/>
</dbReference>
<reference evidence="2 3" key="1">
    <citation type="submission" date="2019-01" db="EMBL/GenBank/DDBJ databases">
        <title>Novel species of Cellulomonas.</title>
        <authorList>
            <person name="Liu Q."/>
            <person name="Xin Y.-H."/>
        </authorList>
    </citation>
    <scope>NUCLEOTIDE SEQUENCE [LARGE SCALE GENOMIC DNA]</scope>
    <source>
        <strain evidence="2 3">HLT2-17</strain>
    </source>
</reference>
<proteinExistence type="predicted"/>
<protein>
    <submittedName>
        <fullName evidence="2">Uncharacterized protein</fullName>
    </submittedName>
</protein>
<keyword evidence="1" id="KW-0812">Transmembrane</keyword>
<evidence type="ECO:0000313" key="3">
    <source>
        <dbReference type="Proteomes" id="UP000293764"/>
    </source>
</evidence>
<name>A0A4Q5N2I2_9MICO</name>